<gene>
    <name evidence="1" type="ORF">JAZ07_10160</name>
</gene>
<reference evidence="1" key="1">
    <citation type="journal article" date="2021" name="Proc. Natl. Acad. Sci. U.S.A.">
        <title>Global biogeography of chemosynthetic symbionts reveals both localized and globally distributed symbiont groups. .</title>
        <authorList>
            <person name="Osvatic J.T."/>
            <person name="Wilkins L.G.E."/>
            <person name="Leibrecht L."/>
            <person name="Leray M."/>
            <person name="Zauner S."/>
            <person name="Polzin J."/>
            <person name="Camacho Y."/>
            <person name="Gros O."/>
            <person name="van Gils J.A."/>
            <person name="Eisen J.A."/>
            <person name="Petersen J.M."/>
            <person name="Yuen B."/>
        </authorList>
    </citation>
    <scope>NUCLEOTIDE SEQUENCE</scope>
    <source>
        <strain evidence="1">MAGclacostrist064TRANS</strain>
    </source>
</reference>
<accession>A0A9E4KCT3</accession>
<protein>
    <submittedName>
        <fullName evidence="1">Uncharacterized protein</fullName>
    </submittedName>
</protein>
<organism evidence="1 2">
    <name type="scientific">Candidatus Thiodiazotropha taylori</name>
    <dbReference type="NCBI Taxonomy" id="2792791"/>
    <lineage>
        <taxon>Bacteria</taxon>
        <taxon>Pseudomonadati</taxon>
        <taxon>Pseudomonadota</taxon>
        <taxon>Gammaproteobacteria</taxon>
        <taxon>Chromatiales</taxon>
        <taxon>Sedimenticolaceae</taxon>
        <taxon>Candidatus Thiodiazotropha</taxon>
    </lineage>
</organism>
<dbReference type="Proteomes" id="UP000886667">
    <property type="component" value="Unassembled WGS sequence"/>
</dbReference>
<comment type="caution">
    <text evidence="1">The sequence shown here is derived from an EMBL/GenBank/DDBJ whole genome shotgun (WGS) entry which is preliminary data.</text>
</comment>
<name>A0A9E4KCT3_9GAMM</name>
<evidence type="ECO:0000313" key="2">
    <source>
        <dbReference type="Proteomes" id="UP000886667"/>
    </source>
</evidence>
<evidence type="ECO:0000313" key="1">
    <source>
        <dbReference type="EMBL" id="MCG7946693.1"/>
    </source>
</evidence>
<dbReference type="EMBL" id="JAEPCM010000338">
    <property type="protein sequence ID" value="MCG7946693.1"/>
    <property type="molecule type" value="Genomic_DNA"/>
</dbReference>
<sequence length="87" mass="10814">MKWELWKDSDGKEMYIISHRIGDLGRKKLSDNAKVIWHCDVESAYEAQVKYMEYKGFKFIRIWWWLRYKKSELDESKRTYKELGWEE</sequence>
<dbReference type="AlphaFoldDB" id="A0A9E4KCT3"/>
<proteinExistence type="predicted"/>